<evidence type="ECO:0008006" key="4">
    <source>
        <dbReference type="Google" id="ProtNLM"/>
    </source>
</evidence>
<dbReference type="Pfam" id="PF18159">
    <property type="entry name" value="S_4TM"/>
    <property type="match status" value="1"/>
</dbReference>
<evidence type="ECO:0000313" key="3">
    <source>
        <dbReference type="Proteomes" id="UP001057498"/>
    </source>
</evidence>
<organism evidence="2 3">
    <name type="scientific">Sphaerotilus microaerophilus</name>
    <dbReference type="NCBI Taxonomy" id="2914710"/>
    <lineage>
        <taxon>Bacteria</taxon>
        <taxon>Pseudomonadati</taxon>
        <taxon>Pseudomonadota</taxon>
        <taxon>Betaproteobacteria</taxon>
        <taxon>Burkholderiales</taxon>
        <taxon>Sphaerotilaceae</taxon>
        <taxon>Sphaerotilus</taxon>
    </lineage>
</organism>
<feature type="transmembrane region" description="Helical" evidence="1">
    <location>
        <begin position="57"/>
        <end position="74"/>
    </location>
</feature>
<sequence>MKNQILALQNESPYVDCLVAQERLYGRSKRWLGGQLWLALIGIAGSVTAYLYADLKFAVGLYGLLVLLLEALWLNPRHKQWREAGAHALEEFDNRLLGMDWNVHRAPRPKTLSELLNERGRHTAKTLNRNLLNWYHPWWPDARFKLSDLPLPLARLVCQRQNVWWDSRQREEYAEWLRWILFGSLVLAIVLALLYVRQHGGTPAQAVESALVVFVLPLAGFFKLMYQMYTEQRDAIVQINKLRDTGADIWKAALADPESPELLRLSRALQDEIYEGRRRRPVVFDFIYKRLRPRQELDNQHNTERLVEEALAALSAKPSPPLQAHAPTA</sequence>
<gene>
    <name evidence="2" type="ORF">CATMQ487_27190</name>
</gene>
<evidence type="ECO:0000256" key="1">
    <source>
        <dbReference type="SAM" id="Phobius"/>
    </source>
</evidence>
<dbReference type="Proteomes" id="UP001057498">
    <property type="component" value="Chromosome"/>
</dbReference>
<feature type="transmembrane region" description="Helical" evidence="1">
    <location>
        <begin position="176"/>
        <end position="197"/>
    </location>
</feature>
<reference evidence="2" key="1">
    <citation type="submission" date="2022-04" db="EMBL/GenBank/DDBJ databases">
        <title>Whole genome sequence of Sphaerotilus sp. FB-5.</title>
        <authorList>
            <person name="Takeda M."/>
            <person name="Narihara S."/>
            <person name="Akimoto M."/>
            <person name="Akimoto R."/>
            <person name="Nishiyashiki S."/>
            <person name="Murakami T."/>
        </authorList>
    </citation>
    <scope>NUCLEOTIDE SEQUENCE</scope>
    <source>
        <strain evidence="2">FB-5</strain>
    </source>
</reference>
<protein>
    <recommendedName>
        <fullName evidence="4">DUF4231 domain-containing protein</fullName>
    </recommendedName>
</protein>
<name>A0ABM7YMP4_9BURK</name>
<dbReference type="EMBL" id="AP025730">
    <property type="protein sequence ID" value="BDI05749.1"/>
    <property type="molecule type" value="Genomic_DNA"/>
</dbReference>
<proteinExistence type="predicted"/>
<keyword evidence="3" id="KW-1185">Reference proteome</keyword>
<keyword evidence="1" id="KW-0472">Membrane</keyword>
<accession>A0ABM7YMP4</accession>
<evidence type="ECO:0000313" key="2">
    <source>
        <dbReference type="EMBL" id="BDI05749.1"/>
    </source>
</evidence>
<keyword evidence="1" id="KW-1133">Transmembrane helix</keyword>
<dbReference type="RefSeq" id="WP_251969103.1">
    <property type="nucleotide sequence ID" value="NZ_AP025730.1"/>
</dbReference>
<feature type="transmembrane region" description="Helical" evidence="1">
    <location>
        <begin position="209"/>
        <end position="226"/>
    </location>
</feature>
<keyword evidence="1" id="KW-0812">Transmembrane</keyword>
<feature type="transmembrane region" description="Helical" evidence="1">
    <location>
        <begin position="31"/>
        <end position="51"/>
    </location>
</feature>
<dbReference type="InterPro" id="IPR049920">
    <property type="entry name" value="IK1_05631-like"/>
</dbReference>